<proteinExistence type="inferred from homology"/>
<keyword evidence="4" id="KW-1185">Reference proteome</keyword>
<dbReference type="AlphaFoldDB" id="A0A1I7XPC7"/>
<comment type="pathway">
    <text evidence="3">Protein modification; protein glycosylation.</text>
</comment>
<reference evidence="5" key="1">
    <citation type="submission" date="2016-11" db="UniProtKB">
        <authorList>
            <consortium name="WormBaseParasite"/>
        </authorList>
    </citation>
    <scope>IDENTIFICATION</scope>
</reference>
<organism evidence="4 5">
    <name type="scientific">Heterorhabditis bacteriophora</name>
    <name type="common">Entomopathogenic nematode worm</name>
    <dbReference type="NCBI Taxonomy" id="37862"/>
    <lineage>
        <taxon>Eukaryota</taxon>
        <taxon>Metazoa</taxon>
        <taxon>Ecdysozoa</taxon>
        <taxon>Nematoda</taxon>
        <taxon>Chromadorea</taxon>
        <taxon>Rhabditida</taxon>
        <taxon>Rhabditina</taxon>
        <taxon>Rhabditomorpha</taxon>
        <taxon>Strongyloidea</taxon>
        <taxon>Heterorhabditidae</taxon>
        <taxon>Heterorhabditis</taxon>
    </lineage>
</organism>
<evidence type="ECO:0000313" key="4">
    <source>
        <dbReference type="Proteomes" id="UP000095283"/>
    </source>
</evidence>
<dbReference type="PANTHER" id="PTHR11927:SF9">
    <property type="entry name" value="L-FUCOSYLTRANSFERASE"/>
    <property type="match status" value="1"/>
</dbReference>
<dbReference type="Pfam" id="PF01531">
    <property type="entry name" value="Glyco_transf_11"/>
    <property type="match status" value="1"/>
</dbReference>
<name>A0A1I7XPC7_HETBA</name>
<dbReference type="EC" id="2.4.1.-" evidence="3"/>
<keyword evidence="1 3" id="KW-0328">Glycosyltransferase</keyword>
<dbReference type="WBParaSite" id="Hba_19393">
    <property type="protein sequence ID" value="Hba_19393"/>
    <property type="gene ID" value="Hba_19393"/>
</dbReference>
<protein>
    <recommendedName>
        <fullName evidence="3">L-Fucosyltransferase</fullName>
        <ecNumber evidence="3">2.4.1.-</ecNumber>
    </recommendedName>
</protein>
<keyword evidence="3" id="KW-0812">Transmembrane</keyword>
<dbReference type="UniPathway" id="UPA00378"/>
<keyword evidence="3" id="KW-0325">Glycoprotein</keyword>
<dbReference type="PANTHER" id="PTHR11927">
    <property type="entry name" value="GALACTOSIDE 2-L-FUCOSYLTRANSFERASE"/>
    <property type="match status" value="1"/>
</dbReference>
<dbReference type="GO" id="GO:0032580">
    <property type="term" value="C:Golgi cisterna membrane"/>
    <property type="evidence" value="ECO:0007669"/>
    <property type="project" value="UniProtKB-SubCell"/>
</dbReference>
<evidence type="ECO:0000256" key="2">
    <source>
        <dbReference type="ARBA" id="ARBA00022679"/>
    </source>
</evidence>
<sequence length="319" mass="36424">MRLRAAIKSSLLVATTLITTSILLLYSFSNFNSSSEGTRQSNFIKVTRIFPQGGDDVIFNQPWDIPEIEVIDEITVFDNQGVEKYLVSNFSFSKGLGNLMFQYASLHSLAKIYGASVILPNSTLLRRAFNLDATFVTDQINEILLARQRDSTVFSKDCCSFTPPSLFRDGSRLSAVIGYLQNPRYFHPIQQEIIRKQFTFIEPVEHMATSFLRTLIFSRALARAHPLFDNLKQPGDEAFETDPDALTEDVFFVGVHVRRGMDITVNERNRRHGHTAAPLRYYELAMNRIREQHENVVFVICSDDPLWARKNFPETDKGL</sequence>
<dbReference type="InterPro" id="IPR002516">
    <property type="entry name" value="Glyco_trans_11"/>
</dbReference>
<accession>A0A1I7XPC7</accession>
<dbReference type="GO" id="GO:0005975">
    <property type="term" value="P:carbohydrate metabolic process"/>
    <property type="evidence" value="ECO:0007669"/>
    <property type="project" value="InterPro"/>
</dbReference>
<comment type="similarity">
    <text evidence="3">Belongs to the glycosyltransferase 11 family.</text>
</comment>
<evidence type="ECO:0000256" key="3">
    <source>
        <dbReference type="RuleBase" id="RU363129"/>
    </source>
</evidence>
<dbReference type="Proteomes" id="UP000095283">
    <property type="component" value="Unplaced"/>
</dbReference>
<keyword evidence="3" id="KW-0333">Golgi apparatus</keyword>
<dbReference type="GO" id="GO:0008107">
    <property type="term" value="F:galactoside 2-alpha-L-fucosyltransferase activity"/>
    <property type="evidence" value="ECO:0007669"/>
    <property type="project" value="InterPro"/>
</dbReference>
<dbReference type="CDD" id="cd11301">
    <property type="entry name" value="Fut1_Fut2_like"/>
    <property type="match status" value="1"/>
</dbReference>
<keyword evidence="3" id="KW-0735">Signal-anchor</keyword>
<evidence type="ECO:0000256" key="1">
    <source>
        <dbReference type="ARBA" id="ARBA00022676"/>
    </source>
</evidence>
<evidence type="ECO:0000313" key="5">
    <source>
        <dbReference type="WBParaSite" id="Hba_19393"/>
    </source>
</evidence>
<comment type="subcellular location">
    <subcellularLocation>
        <location evidence="3">Golgi apparatus</location>
        <location evidence="3">Golgi stack membrane</location>
        <topology evidence="3">Single-pass type II membrane protein</topology>
    </subcellularLocation>
</comment>
<keyword evidence="2 3" id="KW-0808">Transferase</keyword>